<dbReference type="InterPro" id="IPR015424">
    <property type="entry name" value="PyrdxlP-dep_Trfase"/>
</dbReference>
<dbReference type="EMBL" id="CAEZTM010000008">
    <property type="protein sequence ID" value="CAB4564233.1"/>
    <property type="molecule type" value="Genomic_DNA"/>
</dbReference>
<dbReference type="InterPro" id="IPR015421">
    <property type="entry name" value="PyrdxlP-dep_Trfase_major"/>
</dbReference>
<gene>
    <name evidence="9" type="ORF">UFOPK1684_00318</name>
</gene>
<protein>
    <submittedName>
        <fullName evidence="9">Unannotated protein</fullName>
    </submittedName>
</protein>
<keyword evidence="3" id="KW-0808">Transferase</keyword>
<organism evidence="9">
    <name type="scientific">freshwater metagenome</name>
    <dbReference type="NCBI Taxonomy" id="449393"/>
    <lineage>
        <taxon>unclassified sequences</taxon>
        <taxon>metagenomes</taxon>
        <taxon>ecological metagenomes</taxon>
    </lineage>
</organism>
<dbReference type="InterPro" id="IPR000192">
    <property type="entry name" value="Aminotrans_V_dom"/>
</dbReference>
<dbReference type="PANTHER" id="PTHR11601:SF34">
    <property type="entry name" value="CYSTEINE DESULFURASE"/>
    <property type="match status" value="1"/>
</dbReference>
<evidence type="ECO:0000256" key="1">
    <source>
        <dbReference type="ARBA" id="ARBA00001933"/>
    </source>
</evidence>
<dbReference type="InterPro" id="IPR015422">
    <property type="entry name" value="PyrdxlP-dep_Trfase_small"/>
</dbReference>
<dbReference type="PANTHER" id="PTHR11601">
    <property type="entry name" value="CYSTEINE DESULFURYLASE FAMILY MEMBER"/>
    <property type="match status" value="1"/>
</dbReference>
<keyword evidence="6" id="KW-0408">Iron</keyword>
<dbReference type="Gene3D" id="3.40.640.10">
    <property type="entry name" value="Type I PLP-dependent aspartate aminotransferase-like (Major domain)"/>
    <property type="match status" value="1"/>
</dbReference>
<evidence type="ECO:0000256" key="6">
    <source>
        <dbReference type="ARBA" id="ARBA00023004"/>
    </source>
</evidence>
<accession>A0A6J6DPY4</accession>
<keyword evidence="7" id="KW-0411">Iron-sulfur</keyword>
<evidence type="ECO:0000313" key="9">
    <source>
        <dbReference type="EMBL" id="CAB4564233.1"/>
    </source>
</evidence>
<dbReference type="GO" id="GO:0051536">
    <property type="term" value="F:iron-sulfur cluster binding"/>
    <property type="evidence" value="ECO:0007669"/>
    <property type="project" value="UniProtKB-KW"/>
</dbReference>
<dbReference type="Gene3D" id="1.10.260.50">
    <property type="match status" value="1"/>
</dbReference>
<proteinExistence type="inferred from homology"/>
<evidence type="ECO:0000256" key="7">
    <source>
        <dbReference type="ARBA" id="ARBA00023014"/>
    </source>
</evidence>
<comment type="cofactor">
    <cofactor evidence="1">
        <name>pyridoxal 5'-phosphate</name>
        <dbReference type="ChEBI" id="CHEBI:597326"/>
    </cofactor>
</comment>
<evidence type="ECO:0000259" key="8">
    <source>
        <dbReference type="Pfam" id="PF00266"/>
    </source>
</evidence>
<dbReference type="InterPro" id="IPR016454">
    <property type="entry name" value="Cysteine_dSase"/>
</dbReference>
<sequence>MGVYLDHQATSPMTEEVKQAYREALDVVGNPSSIHQAGQGARAILEDARERIAAVIDAEPVEVVLTSGGTEAINTVLKGALWAARKVDPSNPAAIVATKAEHHATLDALKWLVSWGATWLAPDVDEFGVMNTAELGFLLESHRVALVSTLVANNEVGSLQPVDEIVEIARAHQVATHVDAVAALGYIPVSFRDLGVTAMSISAHKVGGPVGVGALVLSRHAPAWEALHHGGEQQRQRSGTLNVAGALGFAVALEAREAKRQQGARALAFLRDRLMTGLQAQVQGIVVRGSTERLPGNLHITVPGCEGDVLLYLLDQHGIHVSTGSACQAGVPEASHVLLAMGVSEPDARGALRFSLSYSTTEVDIDQVISVFASVVERASAAGMAAPA</sequence>
<evidence type="ECO:0000256" key="3">
    <source>
        <dbReference type="ARBA" id="ARBA00022679"/>
    </source>
</evidence>
<dbReference type="AlphaFoldDB" id="A0A6J6DPY4"/>
<dbReference type="Pfam" id="PF00266">
    <property type="entry name" value="Aminotran_5"/>
    <property type="match status" value="1"/>
</dbReference>
<evidence type="ECO:0000256" key="2">
    <source>
        <dbReference type="ARBA" id="ARBA00006490"/>
    </source>
</evidence>
<reference evidence="9" key="1">
    <citation type="submission" date="2020-05" db="EMBL/GenBank/DDBJ databases">
        <authorList>
            <person name="Chiriac C."/>
            <person name="Salcher M."/>
            <person name="Ghai R."/>
            <person name="Kavagutti S V."/>
        </authorList>
    </citation>
    <scope>NUCLEOTIDE SEQUENCE</scope>
</reference>
<dbReference type="SUPFAM" id="SSF53383">
    <property type="entry name" value="PLP-dependent transferases"/>
    <property type="match status" value="1"/>
</dbReference>
<keyword evidence="4" id="KW-0479">Metal-binding</keyword>
<evidence type="ECO:0000256" key="4">
    <source>
        <dbReference type="ARBA" id="ARBA00022723"/>
    </source>
</evidence>
<name>A0A6J6DPY4_9ZZZZ</name>
<feature type="domain" description="Aminotransferase class V" evidence="8">
    <location>
        <begin position="3"/>
        <end position="368"/>
    </location>
</feature>
<keyword evidence="5" id="KW-0663">Pyridoxal phosphate</keyword>
<dbReference type="GO" id="GO:0016740">
    <property type="term" value="F:transferase activity"/>
    <property type="evidence" value="ECO:0007669"/>
    <property type="project" value="UniProtKB-KW"/>
</dbReference>
<dbReference type="PIRSF" id="PIRSF005572">
    <property type="entry name" value="NifS"/>
    <property type="match status" value="1"/>
</dbReference>
<evidence type="ECO:0000256" key="5">
    <source>
        <dbReference type="ARBA" id="ARBA00022898"/>
    </source>
</evidence>
<comment type="similarity">
    <text evidence="2">Belongs to the class-V pyridoxal-phosphate-dependent aminotransferase family. NifS/IscS subfamily.</text>
</comment>
<dbReference type="GO" id="GO:0046872">
    <property type="term" value="F:metal ion binding"/>
    <property type="evidence" value="ECO:0007669"/>
    <property type="project" value="UniProtKB-KW"/>
</dbReference>
<dbReference type="Gene3D" id="3.90.1150.10">
    <property type="entry name" value="Aspartate Aminotransferase, domain 1"/>
    <property type="match status" value="1"/>
</dbReference>